<feature type="compositionally biased region" description="Polar residues" evidence="1">
    <location>
        <begin position="25"/>
        <end position="37"/>
    </location>
</feature>
<feature type="compositionally biased region" description="Gly residues" evidence="1">
    <location>
        <begin position="40"/>
        <end position="50"/>
    </location>
</feature>
<keyword evidence="4" id="KW-1185">Reference proteome</keyword>
<gene>
    <name evidence="3" type="ORF">ABH943_003649</name>
</gene>
<proteinExistence type="predicted"/>
<name>A0ABW8MJJ0_9BURK</name>
<dbReference type="Proteomes" id="UP001620514">
    <property type="component" value="Unassembled WGS sequence"/>
</dbReference>
<reference evidence="3 4" key="1">
    <citation type="submission" date="2024-10" db="EMBL/GenBank/DDBJ databases">
        <authorList>
            <person name="Deangelis K."/>
            <person name="Huntemann M."/>
            <person name="Clum A."/>
            <person name="Wang J."/>
            <person name="Palaniappan K."/>
            <person name="Ritter S."/>
            <person name="Chen I.-M."/>
            <person name="Stamatis D."/>
            <person name="Reddy T."/>
            <person name="O'Malley R."/>
            <person name="Daum C."/>
            <person name="Ng V."/>
            <person name="Ivanova N."/>
            <person name="Kyrpides N."/>
            <person name="Woyke T."/>
        </authorList>
    </citation>
    <scope>NUCLEOTIDE SEQUENCE [LARGE SCALE GENOMIC DNA]</scope>
    <source>
        <strain evidence="3 4">GAS97</strain>
    </source>
</reference>
<organism evidence="3 4">
    <name type="scientific">Caballeronia udeis</name>
    <dbReference type="NCBI Taxonomy" id="1232866"/>
    <lineage>
        <taxon>Bacteria</taxon>
        <taxon>Pseudomonadati</taxon>
        <taxon>Pseudomonadota</taxon>
        <taxon>Betaproteobacteria</taxon>
        <taxon>Burkholderiales</taxon>
        <taxon>Burkholderiaceae</taxon>
        <taxon>Caballeronia</taxon>
    </lineage>
</organism>
<evidence type="ECO:0000256" key="2">
    <source>
        <dbReference type="SAM" id="SignalP"/>
    </source>
</evidence>
<keyword evidence="2" id="KW-0732">Signal</keyword>
<accession>A0ABW8MJJ0</accession>
<protein>
    <recommendedName>
        <fullName evidence="5">DUF4148 domain-containing protein</fullName>
    </recommendedName>
</protein>
<feature type="signal peptide" evidence="2">
    <location>
        <begin position="1"/>
        <end position="22"/>
    </location>
</feature>
<reference evidence="3 4" key="2">
    <citation type="submission" date="2024-11" db="EMBL/GenBank/DDBJ databases">
        <title>Using genomics to understand microbial adaptation to soil warming.</title>
        <authorList>
            <person name="Deangelis K.M. PhD."/>
        </authorList>
    </citation>
    <scope>NUCLEOTIDE SEQUENCE [LARGE SCALE GENOMIC DNA]</scope>
    <source>
        <strain evidence="3 4">GAS97</strain>
    </source>
</reference>
<feature type="chain" id="PRO_5045066248" description="DUF4148 domain-containing protein" evidence="2">
    <location>
        <begin position="23"/>
        <end position="94"/>
    </location>
</feature>
<feature type="region of interest" description="Disordered" evidence="1">
    <location>
        <begin position="25"/>
        <end position="63"/>
    </location>
</feature>
<evidence type="ECO:0008006" key="5">
    <source>
        <dbReference type="Google" id="ProtNLM"/>
    </source>
</evidence>
<comment type="caution">
    <text evidence="3">The sequence shown here is derived from an EMBL/GenBank/DDBJ whole genome shotgun (WGS) entry which is preliminary data.</text>
</comment>
<dbReference type="EMBL" id="JBIYDN010000010">
    <property type="protein sequence ID" value="MFK4443627.1"/>
    <property type="molecule type" value="Genomic_DNA"/>
</dbReference>
<sequence>MIRMTLISAAMSAIVFSAPVFAQDTNNVSQPTAPTLNGNSSGGAADGGVGMDMNGRSDAGVLIGPTRAEVKQDLIRSERDGETARLDATIYRGG</sequence>
<evidence type="ECO:0000313" key="3">
    <source>
        <dbReference type="EMBL" id="MFK4443627.1"/>
    </source>
</evidence>
<dbReference type="RefSeq" id="WP_404608382.1">
    <property type="nucleotide sequence ID" value="NZ_JBIYDN010000010.1"/>
</dbReference>
<evidence type="ECO:0000256" key="1">
    <source>
        <dbReference type="SAM" id="MobiDB-lite"/>
    </source>
</evidence>
<evidence type="ECO:0000313" key="4">
    <source>
        <dbReference type="Proteomes" id="UP001620514"/>
    </source>
</evidence>